<feature type="transmembrane region" description="Helical" evidence="1">
    <location>
        <begin position="75"/>
        <end position="102"/>
    </location>
</feature>
<reference evidence="2 3" key="1">
    <citation type="submission" date="2019-08" db="EMBL/GenBank/DDBJ databases">
        <title>In-depth cultivation of the pig gut microbiome towards novel bacterial diversity and tailored functional studies.</title>
        <authorList>
            <person name="Wylensek D."/>
            <person name="Hitch T.C.A."/>
            <person name="Clavel T."/>
        </authorList>
    </citation>
    <scope>NUCLEOTIDE SEQUENCE [LARGE SCALE GENOMIC DNA]</scope>
    <source>
        <strain evidence="2 3">WCA3-601-WT-6H</strain>
    </source>
</reference>
<organism evidence="2 3">
    <name type="scientific">Waltera intestinalis</name>
    <dbReference type="NCBI Taxonomy" id="2606635"/>
    <lineage>
        <taxon>Bacteria</taxon>
        <taxon>Bacillati</taxon>
        <taxon>Bacillota</taxon>
        <taxon>Clostridia</taxon>
        <taxon>Lachnospirales</taxon>
        <taxon>Lachnospiraceae</taxon>
        <taxon>Waltera</taxon>
    </lineage>
</organism>
<keyword evidence="1" id="KW-0472">Membrane</keyword>
<feature type="transmembrane region" description="Helical" evidence="1">
    <location>
        <begin position="114"/>
        <end position="133"/>
    </location>
</feature>
<feature type="transmembrane region" description="Helical" evidence="1">
    <location>
        <begin position="139"/>
        <end position="157"/>
    </location>
</feature>
<feature type="transmembrane region" description="Helical" evidence="1">
    <location>
        <begin position="342"/>
        <end position="370"/>
    </location>
</feature>
<feature type="transmembrane region" description="Helical" evidence="1">
    <location>
        <begin position="290"/>
        <end position="307"/>
    </location>
</feature>
<dbReference type="Proteomes" id="UP000476055">
    <property type="component" value="Unassembled WGS sequence"/>
</dbReference>
<feature type="transmembrane region" description="Helical" evidence="1">
    <location>
        <begin position="260"/>
        <end position="278"/>
    </location>
</feature>
<evidence type="ECO:0000256" key="1">
    <source>
        <dbReference type="SAM" id="Phobius"/>
    </source>
</evidence>
<keyword evidence="1" id="KW-0812">Transmembrane</keyword>
<feature type="transmembrane region" description="Helical" evidence="1">
    <location>
        <begin position="209"/>
        <end position="228"/>
    </location>
</feature>
<protein>
    <recommendedName>
        <fullName evidence="4">Glycosyltransferase RgtA/B/C/D-like domain-containing protein</fullName>
    </recommendedName>
</protein>
<evidence type="ECO:0000313" key="2">
    <source>
        <dbReference type="EMBL" id="MST58440.1"/>
    </source>
</evidence>
<feature type="transmembrane region" description="Helical" evidence="1">
    <location>
        <begin position="12"/>
        <end position="29"/>
    </location>
</feature>
<dbReference type="AlphaFoldDB" id="A0A6L5YKF9"/>
<dbReference type="Pfam" id="PF19528">
    <property type="entry name" value="DUF6056"/>
    <property type="match status" value="1"/>
</dbReference>
<proteinExistence type="predicted"/>
<feature type="transmembrane region" description="Helical" evidence="1">
    <location>
        <begin position="187"/>
        <end position="202"/>
    </location>
</feature>
<keyword evidence="1" id="KW-1133">Transmembrane helix</keyword>
<dbReference type="EMBL" id="VUMU01000011">
    <property type="protein sequence ID" value="MST58440.1"/>
    <property type="molecule type" value="Genomic_DNA"/>
</dbReference>
<evidence type="ECO:0000313" key="3">
    <source>
        <dbReference type="Proteomes" id="UP000476055"/>
    </source>
</evidence>
<gene>
    <name evidence="2" type="ORF">FYJ59_09385</name>
</gene>
<dbReference type="InterPro" id="IPR045691">
    <property type="entry name" value="DUF6056"/>
</dbReference>
<feature type="transmembrane region" description="Helical" evidence="1">
    <location>
        <begin position="313"/>
        <end position="330"/>
    </location>
</feature>
<sequence length="371" mass="42446">MWEKQKKIIQWSSLALILLTGIIVWRVNYEIDFMMDDEWYSTLLYADTPIRNLGDIVHAQIWHYFNWGGRSMAHALLQMILLTGESWADILNTAMTFILAWLICQAAGRVRMPYYFAALGMLFGLNANWKMSMFWEAGAANYLYMTGFILAFLLCYLKYEEKNLWGITVWILPLGLIAGWSNENMGPTVWILSLVVMLLRRREQKKIPAWMYLGNISCLAGSILMIVAPGNFVRSGETAESTRGILWNLYLRCYSEARGALEYLFSTLLLTAVALVICKGILKEKIGRDNGLLLLGALLSWGAMILSPHYPDRASFGTMALLLCVILSMAGKAVDRQKENAWMYYSCAMLVWLRGMYYLAEFLGLCWGWIR</sequence>
<feature type="transmembrane region" description="Helical" evidence="1">
    <location>
        <begin position="164"/>
        <end position="181"/>
    </location>
</feature>
<dbReference type="RefSeq" id="WP_154496607.1">
    <property type="nucleotide sequence ID" value="NZ_VUMU01000011.1"/>
</dbReference>
<evidence type="ECO:0008006" key="4">
    <source>
        <dbReference type="Google" id="ProtNLM"/>
    </source>
</evidence>
<accession>A0A6L5YKF9</accession>
<name>A0A6L5YKF9_9FIRM</name>
<comment type="caution">
    <text evidence="2">The sequence shown here is derived from an EMBL/GenBank/DDBJ whole genome shotgun (WGS) entry which is preliminary data.</text>
</comment>
<keyword evidence="3" id="KW-1185">Reference proteome</keyword>